<comment type="caution">
    <text evidence="1">The sequence shown here is derived from an EMBL/GenBank/DDBJ whole genome shotgun (WGS) entry which is preliminary data.</text>
</comment>
<dbReference type="PANTHER" id="PTHR33116">
    <property type="entry name" value="REVERSE TRANSCRIPTASE ZINC-BINDING DOMAIN-CONTAINING PROTEIN-RELATED-RELATED"/>
    <property type="match status" value="1"/>
</dbReference>
<accession>A0AAV0DXF9</accession>
<sequence>MLQDLLLVWRSPMCFLAGVNGQMKDDLLALTGFQEGEFPVRYLGIPLAPMRVLVAQYSPLIQKIDGYVAKWKVKSMSYAGRVELIRAVVQDVQSYWLQVFPIPVAILNRIISTCIQFIWDGKSAKVVWCDICKPKEEGGLGLREPKVWNLALIGKTFCNIHSKKDSLWIKWFHGIYLKNCSIWEWSPKCRDSPLLKKLDRIKGVLLQYLGSPEAIIAKFGVNCRNGKLVS</sequence>
<organism evidence="1 2">
    <name type="scientific">Cuscuta epithymum</name>
    <dbReference type="NCBI Taxonomy" id="186058"/>
    <lineage>
        <taxon>Eukaryota</taxon>
        <taxon>Viridiplantae</taxon>
        <taxon>Streptophyta</taxon>
        <taxon>Embryophyta</taxon>
        <taxon>Tracheophyta</taxon>
        <taxon>Spermatophyta</taxon>
        <taxon>Magnoliopsida</taxon>
        <taxon>eudicotyledons</taxon>
        <taxon>Gunneridae</taxon>
        <taxon>Pentapetalae</taxon>
        <taxon>asterids</taxon>
        <taxon>lamiids</taxon>
        <taxon>Solanales</taxon>
        <taxon>Convolvulaceae</taxon>
        <taxon>Cuscuteae</taxon>
        <taxon>Cuscuta</taxon>
        <taxon>Cuscuta subgen. Cuscuta</taxon>
    </lineage>
</organism>
<reference evidence="1" key="1">
    <citation type="submission" date="2022-07" db="EMBL/GenBank/DDBJ databases">
        <authorList>
            <person name="Macas J."/>
            <person name="Novak P."/>
            <person name="Neumann P."/>
        </authorList>
    </citation>
    <scope>NUCLEOTIDE SEQUENCE</scope>
</reference>
<dbReference type="EMBL" id="CAMAPF010000178">
    <property type="protein sequence ID" value="CAH9110822.1"/>
    <property type="molecule type" value="Genomic_DNA"/>
</dbReference>
<dbReference type="PANTHER" id="PTHR33116:SF80">
    <property type="entry name" value="REVERSE TRANSCRIPTASE ZINC-BINDING DOMAIN-CONTAINING PROTEIN"/>
    <property type="match status" value="1"/>
</dbReference>
<protein>
    <submittedName>
        <fullName evidence="1">Uncharacterized protein</fullName>
    </submittedName>
</protein>
<evidence type="ECO:0000313" key="2">
    <source>
        <dbReference type="Proteomes" id="UP001152523"/>
    </source>
</evidence>
<evidence type="ECO:0000313" key="1">
    <source>
        <dbReference type="EMBL" id="CAH9110822.1"/>
    </source>
</evidence>
<name>A0AAV0DXF9_9ASTE</name>
<gene>
    <name evidence="1" type="ORF">CEPIT_LOCUS19308</name>
</gene>
<proteinExistence type="predicted"/>
<keyword evidence="2" id="KW-1185">Reference proteome</keyword>
<dbReference type="Proteomes" id="UP001152523">
    <property type="component" value="Unassembled WGS sequence"/>
</dbReference>
<dbReference type="AlphaFoldDB" id="A0AAV0DXF9"/>